<dbReference type="InterPro" id="IPR008991">
    <property type="entry name" value="Translation_prot_SH3-like_sf"/>
</dbReference>
<dbReference type="Proteomes" id="UP000029692">
    <property type="component" value="Unassembled WGS sequence"/>
</dbReference>
<dbReference type="InterPro" id="IPR047663">
    <property type="entry name" value="Transcription_antiterm_LoaP"/>
</dbReference>
<keyword evidence="2" id="KW-0805">Transcription regulation</keyword>
<sequence length="185" mass="21081">MPLFVCQVKTGDEKKVIQYLQNRGVVSPNVKFHTPERELSIRRAGRVRKERSLLFPSYLFVETETVEPEMVLALRKIPGFYRFLPDNQAPQALSAAERDLLRHLIHGGRVLGQSKVIFREQGRIQVLSGPLQGLEGCIVKVNRRKQRIRIRLDLYQNSHLIDLGFEEAAPSQETDGPPAEGVESR</sequence>
<name>A0A098QV40_9SPIO</name>
<dbReference type="InterPro" id="IPR014722">
    <property type="entry name" value="Rib_uL2_dom2"/>
</dbReference>
<evidence type="ECO:0000256" key="1">
    <source>
        <dbReference type="ARBA" id="ARBA00022814"/>
    </source>
</evidence>
<dbReference type="STRING" id="1480694.DC28_11580"/>
<dbReference type="InterPro" id="IPR036735">
    <property type="entry name" value="NGN_dom_sf"/>
</dbReference>
<evidence type="ECO:0000256" key="3">
    <source>
        <dbReference type="ARBA" id="ARBA00023163"/>
    </source>
</evidence>
<dbReference type="Gene3D" id="2.30.30.30">
    <property type="match status" value="1"/>
</dbReference>
<dbReference type="GO" id="GO:0006354">
    <property type="term" value="P:DNA-templated transcription elongation"/>
    <property type="evidence" value="ECO:0007669"/>
    <property type="project" value="InterPro"/>
</dbReference>
<protein>
    <recommendedName>
        <fullName evidence="4">NusG-like N-terminal domain-containing protein</fullName>
    </recommendedName>
</protein>
<dbReference type="InterPro" id="IPR043425">
    <property type="entry name" value="NusG-like"/>
</dbReference>
<evidence type="ECO:0000256" key="2">
    <source>
        <dbReference type="ARBA" id="ARBA00023015"/>
    </source>
</evidence>
<dbReference type="OrthoDB" id="1681764at2"/>
<reference evidence="5 6" key="1">
    <citation type="submission" date="2014-05" db="EMBL/GenBank/DDBJ databases">
        <title>De novo Genome Sequence of Spirocheata sp.</title>
        <authorList>
            <person name="Shivani Y."/>
            <person name="Subhash Y."/>
            <person name="Tushar L."/>
            <person name="Sasikala C."/>
            <person name="Ramana C.V."/>
        </authorList>
    </citation>
    <scope>NUCLEOTIDE SEQUENCE [LARGE SCALE GENOMIC DNA]</scope>
    <source>
        <strain evidence="5 6">JC230</strain>
    </source>
</reference>
<dbReference type="PANTHER" id="PTHR30265:SF4">
    <property type="entry name" value="KOW MOTIF FAMILY PROTEIN, EXPRESSED"/>
    <property type="match status" value="1"/>
</dbReference>
<evidence type="ECO:0000259" key="4">
    <source>
        <dbReference type="Pfam" id="PF02357"/>
    </source>
</evidence>
<dbReference type="InterPro" id="IPR006645">
    <property type="entry name" value="NGN-like_dom"/>
</dbReference>
<dbReference type="SUPFAM" id="SSF50104">
    <property type="entry name" value="Translation proteins SH3-like domain"/>
    <property type="match status" value="1"/>
</dbReference>
<keyword evidence="1" id="KW-0889">Transcription antitermination</keyword>
<keyword evidence="6" id="KW-1185">Reference proteome</keyword>
<dbReference type="Pfam" id="PF02357">
    <property type="entry name" value="NusG"/>
    <property type="match status" value="1"/>
</dbReference>
<gene>
    <name evidence="5" type="ORF">DC28_11580</name>
</gene>
<comment type="caution">
    <text evidence="5">The sequence shown here is derived from an EMBL/GenBank/DDBJ whole genome shotgun (WGS) entry which is preliminary data.</text>
</comment>
<accession>A0A098QV40</accession>
<keyword evidence="3" id="KW-0804">Transcription</keyword>
<evidence type="ECO:0000313" key="6">
    <source>
        <dbReference type="Proteomes" id="UP000029692"/>
    </source>
</evidence>
<dbReference type="PANTHER" id="PTHR30265">
    <property type="entry name" value="RHO-INTERACTING TRANSCRIPTION TERMINATION FACTOR NUSG"/>
    <property type="match status" value="1"/>
</dbReference>
<organism evidence="5 6">
    <name type="scientific">Spirochaeta lutea</name>
    <dbReference type="NCBI Taxonomy" id="1480694"/>
    <lineage>
        <taxon>Bacteria</taxon>
        <taxon>Pseudomonadati</taxon>
        <taxon>Spirochaetota</taxon>
        <taxon>Spirochaetia</taxon>
        <taxon>Spirochaetales</taxon>
        <taxon>Spirochaetaceae</taxon>
        <taxon>Spirochaeta</taxon>
    </lineage>
</organism>
<evidence type="ECO:0000313" key="5">
    <source>
        <dbReference type="EMBL" id="KGE71426.1"/>
    </source>
</evidence>
<dbReference type="AlphaFoldDB" id="A0A098QV40"/>
<dbReference type="EMBL" id="JNUP01000066">
    <property type="protein sequence ID" value="KGE71426.1"/>
    <property type="molecule type" value="Genomic_DNA"/>
</dbReference>
<dbReference type="RefSeq" id="WP_037548652.1">
    <property type="nucleotide sequence ID" value="NZ_JNUP01000066.1"/>
</dbReference>
<dbReference type="GO" id="GO:0031564">
    <property type="term" value="P:transcription antitermination"/>
    <property type="evidence" value="ECO:0007669"/>
    <property type="project" value="UniProtKB-KW"/>
</dbReference>
<dbReference type="eggNOG" id="COG0250">
    <property type="taxonomic scope" value="Bacteria"/>
</dbReference>
<dbReference type="NCBIfam" id="NF033641">
    <property type="entry name" value="antiterm_LoaP"/>
    <property type="match status" value="1"/>
</dbReference>
<feature type="domain" description="NusG-like N-terminal" evidence="4">
    <location>
        <begin position="4"/>
        <end position="101"/>
    </location>
</feature>
<dbReference type="Gene3D" id="3.30.70.940">
    <property type="entry name" value="NusG, N-terminal domain"/>
    <property type="match status" value="1"/>
</dbReference>
<dbReference type="SUPFAM" id="SSF82679">
    <property type="entry name" value="N-utilization substance G protein NusG, N-terminal domain"/>
    <property type="match status" value="1"/>
</dbReference>
<proteinExistence type="predicted"/>